<comment type="caution">
    <text evidence="3">The sequence shown here is derived from an EMBL/GenBank/DDBJ whole genome shotgun (WGS) entry which is preliminary data.</text>
</comment>
<organism evidence="3 4">
    <name type="scientific">Sphingomonas pokkalii</name>
    <dbReference type="NCBI Taxonomy" id="2175090"/>
    <lineage>
        <taxon>Bacteria</taxon>
        <taxon>Pseudomonadati</taxon>
        <taxon>Pseudomonadota</taxon>
        <taxon>Alphaproteobacteria</taxon>
        <taxon>Sphingomonadales</taxon>
        <taxon>Sphingomonadaceae</taxon>
        <taxon>Sphingomonas</taxon>
    </lineage>
</organism>
<dbReference type="OrthoDB" id="7629232at2"/>
<feature type="chain" id="PRO_5015743923" description="Lipoprotein" evidence="2">
    <location>
        <begin position="22"/>
        <end position="176"/>
    </location>
</feature>
<evidence type="ECO:0000313" key="4">
    <source>
        <dbReference type="Proteomes" id="UP000245890"/>
    </source>
</evidence>
<dbReference type="EMBL" id="QENQ01000001">
    <property type="protein sequence ID" value="PVX30192.1"/>
    <property type="molecule type" value="Genomic_DNA"/>
</dbReference>
<evidence type="ECO:0000313" key="3">
    <source>
        <dbReference type="EMBL" id="PVX30192.1"/>
    </source>
</evidence>
<dbReference type="AlphaFoldDB" id="A0A2U0SFP2"/>
<gene>
    <name evidence="3" type="ORF">DD559_13330</name>
</gene>
<keyword evidence="2" id="KW-0732">Signal</keyword>
<reference evidence="3 4" key="1">
    <citation type="submission" date="2018-05" db="EMBL/GenBank/DDBJ databases">
        <title>Description of Sphingomonas pokkalii sp nov, isolated from the rhizosphere of saline tolerant pokkali rice and its draft genome analysis.</title>
        <authorList>
            <person name="Menon R."/>
            <person name="Kumari S."/>
            <person name="Rameshkumar N."/>
        </authorList>
    </citation>
    <scope>NUCLEOTIDE SEQUENCE [LARGE SCALE GENOMIC DNA]</scope>
    <source>
        <strain evidence="3 4">L3B27</strain>
    </source>
</reference>
<name>A0A2U0SFP2_9SPHN</name>
<evidence type="ECO:0008006" key="5">
    <source>
        <dbReference type="Google" id="ProtNLM"/>
    </source>
</evidence>
<feature type="signal peptide" evidence="2">
    <location>
        <begin position="1"/>
        <end position="21"/>
    </location>
</feature>
<feature type="region of interest" description="Disordered" evidence="1">
    <location>
        <begin position="26"/>
        <end position="54"/>
    </location>
</feature>
<keyword evidence="4" id="KW-1185">Reference proteome</keyword>
<sequence>MRSLSLFAGAGLALLAGCVPAPTTAPRAPAPRPVVAPPPPAPPPAPAPSADWRDWPLTPGDWQYRSAPNGGSARYGTAGAPPVAVLRCDRVARQVTLLRAGTAPATLTLRTTSVVRALPAAPDGTGMLAMSFAANDSFLDALGFSRGRFVVEGGGLPVLVIPAWPEILRVVEDCRA</sequence>
<dbReference type="Proteomes" id="UP000245890">
    <property type="component" value="Unassembled WGS sequence"/>
</dbReference>
<dbReference type="RefSeq" id="WP_116469605.1">
    <property type="nucleotide sequence ID" value="NZ_QENQ01000001.1"/>
</dbReference>
<protein>
    <recommendedName>
        <fullName evidence="5">Lipoprotein</fullName>
    </recommendedName>
</protein>
<accession>A0A2U0SFP2</accession>
<evidence type="ECO:0000256" key="1">
    <source>
        <dbReference type="SAM" id="MobiDB-lite"/>
    </source>
</evidence>
<feature type="compositionally biased region" description="Pro residues" evidence="1">
    <location>
        <begin position="28"/>
        <end position="47"/>
    </location>
</feature>
<evidence type="ECO:0000256" key="2">
    <source>
        <dbReference type="SAM" id="SignalP"/>
    </source>
</evidence>
<proteinExistence type="predicted"/>
<dbReference type="PROSITE" id="PS51257">
    <property type="entry name" value="PROKAR_LIPOPROTEIN"/>
    <property type="match status" value="1"/>
</dbReference>